<organism evidence="1 2">
    <name type="scientific">Stegodyphus mimosarum</name>
    <name type="common">African social velvet spider</name>
    <dbReference type="NCBI Taxonomy" id="407821"/>
    <lineage>
        <taxon>Eukaryota</taxon>
        <taxon>Metazoa</taxon>
        <taxon>Ecdysozoa</taxon>
        <taxon>Arthropoda</taxon>
        <taxon>Chelicerata</taxon>
        <taxon>Arachnida</taxon>
        <taxon>Araneae</taxon>
        <taxon>Araneomorphae</taxon>
        <taxon>Entelegynae</taxon>
        <taxon>Eresoidea</taxon>
        <taxon>Eresidae</taxon>
        <taxon>Stegodyphus</taxon>
    </lineage>
</organism>
<dbReference type="EMBL" id="KK114265">
    <property type="protein sequence ID" value="KFM62041.1"/>
    <property type="molecule type" value="Genomic_DNA"/>
</dbReference>
<protein>
    <submittedName>
        <fullName evidence="1">Uncharacterized protein</fullName>
    </submittedName>
</protein>
<proteinExistence type="predicted"/>
<accession>A0A087TAA2</accession>
<keyword evidence="2" id="KW-1185">Reference proteome</keyword>
<evidence type="ECO:0000313" key="1">
    <source>
        <dbReference type="EMBL" id="KFM62041.1"/>
    </source>
</evidence>
<gene>
    <name evidence="1" type="ORF">X975_08768</name>
</gene>
<dbReference type="AlphaFoldDB" id="A0A087TAA2"/>
<evidence type="ECO:0000313" key="2">
    <source>
        <dbReference type="Proteomes" id="UP000054359"/>
    </source>
</evidence>
<feature type="non-terminal residue" evidence="1">
    <location>
        <position position="37"/>
    </location>
</feature>
<sequence length="37" mass="4647">MYKSMQRVSPILPKKLQIWFLNQDFYGSIYLRKRQLR</sequence>
<dbReference type="Proteomes" id="UP000054359">
    <property type="component" value="Unassembled WGS sequence"/>
</dbReference>
<name>A0A087TAA2_STEMI</name>
<reference evidence="1 2" key="1">
    <citation type="submission" date="2013-11" db="EMBL/GenBank/DDBJ databases">
        <title>Genome sequencing of Stegodyphus mimosarum.</title>
        <authorList>
            <person name="Bechsgaard J."/>
        </authorList>
    </citation>
    <scope>NUCLEOTIDE SEQUENCE [LARGE SCALE GENOMIC DNA]</scope>
</reference>